<sequence length="135" mass="15124">MAEFHTNKTKLHKMKKMFRLFHSKLLLSLCPNLTSQVNHAEEKLSRVTKFEETSTVNKGLASANLRSCWWGGSFCRPGKLHVTAVTMVMRSPLSFLQTGKTAPLGVVETGSLLGTLWNTVCFCRPQRESQAMLVP</sequence>
<protein>
    <submittedName>
        <fullName evidence="1">Uncharacterized protein</fullName>
    </submittedName>
</protein>
<gene>
    <name evidence="1" type="ORF">AMECASPLE_033178</name>
</gene>
<comment type="caution">
    <text evidence="1">The sequence shown here is derived from an EMBL/GenBank/DDBJ whole genome shotgun (WGS) entry which is preliminary data.</text>
</comment>
<reference evidence="1 2" key="1">
    <citation type="submission" date="2021-06" db="EMBL/GenBank/DDBJ databases">
        <authorList>
            <person name="Palmer J.M."/>
        </authorList>
    </citation>
    <scope>NUCLEOTIDE SEQUENCE [LARGE SCALE GENOMIC DNA]</scope>
    <source>
        <strain evidence="1 2">AS_MEX2019</strain>
        <tissue evidence="1">Muscle</tissue>
    </source>
</reference>
<proteinExistence type="predicted"/>
<evidence type="ECO:0000313" key="1">
    <source>
        <dbReference type="EMBL" id="MEQ2293414.1"/>
    </source>
</evidence>
<keyword evidence="2" id="KW-1185">Reference proteome</keyword>
<name>A0ABV0YHT8_9TELE</name>
<organism evidence="1 2">
    <name type="scientific">Ameca splendens</name>
    <dbReference type="NCBI Taxonomy" id="208324"/>
    <lineage>
        <taxon>Eukaryota</taxon>
        <taxon>Metazoa</taxon>
        <taxon>Chordata</taxon>
        <taxon>Craniata</taxon>
        <taxon>Vertebrata</taxon>
        <taxon>Euteleostomi</taxon>
        <taxon>Actinopterygii</taxon>
        <taxon>Neopterygii</taxon>
        <taxon>Teleostei</taxon>
        <taxon>Neoteleostei</taxon>
        <taxon>Acanthomorphata</taxon>
        <taxon>Ovalentaria</taxon>
        <taxon>Atherinomorphae</taxon>
        <taxon>Cyprinodontiformes</taxon>
        <taxon>Goodeidae</taxon>
        <taxon>Ameca</taxon>
    </lineage>
</organism>
<dbReference type="EMBL" id="JAHRIP010032663">
    <property type="protein sequence ID" value="MEQ2293414.1"/>
    <property type="molecule type" value="Genomic_DNA"/>
</dbReference>
<dbReference type="Proteomes" id="UP001469553">
    <property type="component" value="Unassembled WGS sequence"/>
</dbReference>
<accession>A0ABV0YHT8</accession>
<evidence type="ECO:0000313" key="2">
    <source>
        <dbReference type="Proteomes" id="UP001469553"/>
    </source>
</evidence>